<feature type="signal peptide" evidence="2">
    <location>
        <begin position="1"/>
        <end position="28"/>
    </location>
</feature>
<evidence type="ECO:0000256" key="1">
    <source>
        <dbReference type="SAM" id="MobiDB-lite"/>
    </source>
</evidence>
<dbReference type="PROSITE" id="PS51257">
    <property type="entry name" value="PROKAR_LIPOPROTEIN"/>
    <property type="match status" value="1"/>
</dbReference>
<protein>
    <submittedName>
        <fullName evidence="3">Uncharacterized protein</fullName>
    </submittedName>
</protein>
<dbReference type="Proteomes" id="UP000194873">
    <property type="component" value="Unassembled WGS sequence"/>
</dbReference>
<reference evidence="3 4" key="1">
    <citation type="submission" date="2017-01" db="EMBL/GenBank/DDBJ databases">
        <title>A new Hymenobacter.</title>
        <authorList>
            <person name="Liang Y."/>
            <person name="Feng F."/>
        </authorList>
    </citation>
    <scope>NUCLEOTIDE SEQUENCE [LARGE SCALE GENOMIC DNA]</scope>
    <source>
        <strain evidence="3">MIMBbqt21</strain>
    </source>
</reference>
<keyword evidence="2" id="KW-0732">Signal</keyword>
<gene>
    <name evidence="3" type="ORF">BXP70_01270</name>
</gene>
<dbReference type="OrthoDB" id="885543at2"/>
<feature type="chain" id="PRO_5012444738" evidence="2">
    <location>
        <begin position="29"/>
        <end position="104"/>
    </location>
</feature>
<dbReference type="EMBL" id="MTSE01000001">
    <property type="protein sequence ID" value="OUJ75946.1"/>
    <property type="molecule type" value="Genomic_DNA"/>
</dbReference>
<accession>A0A243WJ92</accession>
<evidence type="ECO:0000313" key="4">
    <source>
        <dbReference type="Proteomes" id="UP000194873"/>
    </source>
</evidence>
<feature type="region of interest" description="Disordered" evidence="1">
    <location>
        <begin position="30"/>
        <end position="80"/>
    </location>
</feature>
<evidence type="ECO:0000313" key="3">
    <source>
        <dbReference type="EMBL" id="OUJ75946.1"/>
    </source>
</evidence>
<comment type="caution">
    <text evidence="3">The sequence shown here is derived from an EMBL/GenBank/DDBJ whole genome shotgun (WGS) entry which is preliminary data.</text>
</comment>
<evidence type="ECO:0000256" key="2">
    <source>
        <dbReference type="SAM" id="SignalP"/>
    </source>
</evidence>
<proteinExistence type="predicted"/>
<organism evidence="3 4">
    <name type="scientific">Hymenobacter crusticola</name>
    <dbReference type="NCBI Taxonomy" id="1770526"/>
    <lineage>
        <taxon>Bacteria</taxon>
        <taxon>Pseudomonadati</taxon>
        <taxon>Bacteroidota</taxon>
        <taxon>Cytophagia</taxon>
        <taxon>Cytophagales</taxon>
        <taxon>Hymenobacteraceae</taxon>
        <taxon>Hymenobacter</taxon>
    </lineage>
</organism>
<keyword evidence="4" id="KW-1185">Reference proteome</keyword>
<dbReference type="RefSeq" id="WP_086592192.1">
    <property type="nucleotide sequence ID" value="NZ_MTSE01000001.1"/>
</dbReference>
<name>A0A243WJ92_9BACT</name>
<dbReference type="AlphaFoldDB" id="A0A243WJ92"/>
<sequence length="104" mass="11424">MITCFLRSARPAVWLLALSCLLTTACHSYRIPSPTGPPQAKVKAAKGKEADATEAADGSTTAAAPKPQRNSYDKNGLLKKPKYERRRVKRKVGQRKFLGIILPF</sequence>